<evidence type="ECO:0000313" key="1">
    <source>
        <dbReference type="EMBL" id="ARI75780.1"/>
    </source>
</evidence>
<evidence type="ECO:0000313" key="2">
    <source>
        <dbReference type="Proteomes" id="UP000192527"/>
    </source>
</evidence>
<proteinExistence type="predicted"/>
<protein>
    <recommendedName>
        <fullName evidence="3">Sulfurtransferase</fullName>
    </recommendedName>
</protein>
<keyword evidence="2" id="KW-1185">Reference proteome</keyword>
<gene>
    <name evidence="1" type="ORF">HM131_02575</name>
</gene>
<evidence type="ECO:0008006" key="3">
    <source>
        <dbReference type="Google" id="ProtNLM"/>
    </source>
</evidence>
<dbReference type="Proteomes" id="UP000192527">
    <property type="component" value="Chromosome"/>
</dbReference>
<dbReference type="SUPFAM" id="SSF52821">
    <property type="entry name" value="Rhodanese/Cell cycle control phosphatase"/>
    <property type="match status" value="1"/>
</dbReference>
<dbReference type="EMBL" id="CP020772">
    <property type="protein sequence ID" value="ARI75780.1"/>
    <property type="molecule type" value="Genomic_DNA"/>
</dbReference>
<reference evidence="1 2" key="1">
    <citation type="submission" date="2017-04" db="EMBL/GenBank/DDBJ databases">
        <title>The whole genome sequencing and assembly of Halobacillus mangrovi strain.</title>
        <authorList>
            <person name="Lee S.-J."/>
            <person name="Park M.-K."/>
            <person name="Kim J.-Y."/>
            <person name="Lee Y.-J."/>
            <person name="Yi H."/>
            <person name="Bahn Y.-S."/>
            <person name="Kim J.F."/>
            <person name="Lee D.-W."/>
        </authorList>
    </citation>
    <scope>NUCLEOTIDE SEQUENCE [LARGE SCALE GENOMIC DNA]</scope>
    <source>
        <strain evidence="1 2">KTB 131</strain>
    </source>
</reference>
<sequence>MIAITVSAAILMLLFFMNRYWPVHNLKRIDVNEIGQDTILLDARDYQTSSRDRVGDAYCIPLSYLNRHHTDLPDKKVALIVSDQVERNLCTRLLRKKGYEVIGYTMADQMTSYHAVPCMCEK</sequence>
<dbReference type="OrthoDB" id="2967651at2"/>
<name>A0A1W5ZR56_9BACI</name>
<dbReference type="InterPro" id="IPR036873">
    <property type="entry name" value="Rhodanese-like_dom_sf"/>
</dbReference>
<organism evidence="1 2">
    <name type="scientific">Halobacillus mangrovi</name>
    <dbReference type="NCBI Taxonomy" id="402384"/>
    <lineage>
        <taxon>Bacteria</taxon>
        <taxon>Bacillati</taxon>
        <taxon>Bacillota</taxon>
        <taxon>Bacilli</taxon>
        <taxon>Bacillales</taxon>
        <taxon>Bacillaceae</taxon>
        <taxon>Halobacillus</taxon>
    </lineage>
</organism>
<accession>A0A1W5ZR56</accession>
<dbReference type="STRING" id="402384.HM131_02575"/>
<dbReference type="Gene3D" id="3.40.250.10">
    <property type="entry name" value="Rhodanese-like domain"/>
    <property type="match status" value="1"/>
</dbReference>
<dbReference type="AlphaFoldDB" id="A0A1W5ZR56"/>
<dbReference type="KEGG" id="hmn:HM131_02575"/>
<dbReference type="RefSeq" id="WP_085027644.1">
    <property type="nucleotide sequence ID" value="NZ_CP020772.1"/>
</dbReference>